<gene>
    <name evidence="2" type="ORF">BIFCAT_01205</name>
</gene>
<protein>
    <submittedName>
        <fullName evidence="2">Uncharacterized protein</fullName>
    </submittedName>
</protein>
<evidence type="ECO:0000256" key="1">
    <source>
        <dbReference type="SAM" id="MobiDB-lite"/>
    </source>
</evidence>
<evidence type="ECO:0000313" key="3">
    <source>
        <dbReference type="Proteomes" id="UP000003882"/>
    </source>
</evidence>
<dbReference type="AlphaFoldDB" id="B6XVH6"/>
<reference evidence="2 3" key="2">
    <citation type="submission" date="2008-10" db="EMBL/GenBank/DDBJ databases">
        <authorList>
            <person name="Fulton L."/>
            <person name="Clifton S."/>
            <person name="Fulton B."/>
            <person name="Xu J."/>
            <person name="Minx P."/>
            <person name="Pepin K.H."/>
            <person name="Johnson M."/>
            <person name="Bhonagiri V."/>
            <person name="Nash W.E."/>
            <person name="Mardis E.R."/>
            <person name="Wilson R.K."/>
        </authorList>
    </citation>
    <scope>NUCLEOTIDE SEQUENCE [LARGE SCALE GENOMIC DNA]</scope>
    <source>
        <strain evidence="2 3">DSM 16992</strain>
    </source>
</reference>
<feature type="region of interest" description="Disordered" evidence="1">
    <location>
        <begin position="1"/>
        <end position="43"/>
    </location>
</feature>
<name>B6XVH6_9BIFI</name>
<evidence type="ECO:0000313" key="2">
    <source>
        <dbReference type="EMBL" id="EEB21376.1"/>
    </source>
</evidence>
<organism evidence="2 3">
    <name type="scientific">Bifidobacterium catenulatum DSM 16992 = JCM 1194 = LMG 11043</name>
    <dbReference type="NCBI Taxonomy" id="566552"/>
    <lineage>
        <taxon>Bacteria</taxon>
        <taxon>Bacillati</taxon>
        <taxon>Actinomycetota</taxon>
        <taxon>Actinomycetes</taxon>
        <taxon>Bifidobacteriales</taxon>
        <taxon>Bifidobacteriaceae</taxon>
        <taxon>Bifidobacterium</taxon>
    </lineage>
</organism>
<reference evidence="2 3" key="1">
    <citation type="submission" date="2008-10" db="EMBL/GenBank/DDBJ databases">
        <title>Draft genome sequence of Bifidobacterium catenulatum (DSM 16992).</title>
        <authorList>
            <person name="Sudarsanam P."/>
            <person name="Ley R."/>
            <person name="Guruge J."/>
            <person name="Turnbaugh P.J."/>
            <person name="Mahowald M."/>
            <person name="Liep D."/>
            <person name="Gordon J."/>
        </authorList>
    </citation>
    <scope>NUCLEOTIDE SEQUENCE [LARGE SCALE GENOMIC DNA]</scope>
    <source>
        <strain evidence="2 3">DSM 16992</strain>
    </source>
</reference>
<proteinExistence type="predicted"/>
<dbReference type="Proteomes" id="UP000003882">
    <property type="component" value="Unassembled WGS sequence"/>
</dbReference>
<feature type="compositionally biased region" description="Polar residues" evidence="1">
    <location>
        <begin position="1"/>
        <end position="13"/>
    </location>
</feature>
<comment type="caution">
    <text evidence="2">The sequence shown here is derived from an EMBL/GenBank/DDBJ whole genome shotgun (WGS) entry which is preliminary data.</text>
</comment>
<accession>B6XVH6</accession>
<dbReference type="EMBL" id="ABXY01000016">
    <property type="protein sequence ID" value="EEB21376.1"/>
    <property type="molecule type" value="Genomic_DNA"/>
</dbReference>
<sequence length="43" mass="4612">MDAAPNSDSTRCQLESRARRAASSAGPQADERRAHPPYQASTP</sequence>